<proteinExistence type="predicted"/>
<dbReference type="EMBL" id="CAJOBB010030272">
    <property type="protein sequence ID" value="CAF4442535.1"/>
    <property type="molecule type" value="Genomic_DNA"/>
</dbReference>
<accession>A0A820RS99</accession>
<organism evidence="2 3">
    <name type="scientific">Adineta steineri</name>
    <dbReference type="NCBI Taxonomy" id="433720"/>
    <lineage>
        <taxon>Eukaryota</taxon>
        <taxon>Metazoa</taxon>
        <taxon>Spiralia</taxon>
        <taxon>Gnathifera</taxon>
        <taxon>Rotifera</taxon>
        <taxon>Eurotatoria</taxon>
        <taxon>Bdelloidea</taxon>
        <taxon>Adinetida</taxon>
        <taxon>Adinetidae</taxon>
        <taxon>Adineta</taxon>
    </lineage>
</organism>
<dbReference type="Proteomes" id="UP000663868">
    <property type="component" value="Unassembled WGS sequence"/>
</dbReference>
<evidence type="ECO:0000256" key="1">
    <source>
        <dbReference type="SAM" id="MobiDB-lite"/>
    </source>
</evidence>
<feature type="compositionally biased region" description="Basic and acidic residues" evidence="1">
    <location>
        <begin position="16"/>
        <end position="40"/>
    </location>
</feature>
<evidence type="ECO:0000313" key="3">
    <source>
        <dbReference type="Proteomes" id="UP000663868"/>
    </source>
</evidence>
<feature type="compositionally biased region" description="Acidic residues" evidence="1">
    <location>
        <begin position="41"/>
        <end position="52"/>
    </location>
</feature>
<feature type="region of interest" description="Disordered" evidence="1">
    <location>
        <begin position="14"/>
        <end position="52"/>
    </location>
</feature>
<feature type="non-terminal residue" evidence="2">
    <location>
        <position position="1"/>
    </location>
</feature>
<evidence type="ECO:0000313" key="2">
    <source>
        <dbReference type="EMBL" id="CAF4442535.1"/>
    </source>
</evidence>
<reference evidence="2" key="1">
    <citation type="submission" date="2021-02" db="EMBL/GenBank/DDBJ databases">
        <authorList>
            <person name="Nowell W R."/>
        </authorList>
    </citation>
    <scope>NUCLEOTIDE SEQUENCE</scope>
</reference>
<sequence>MKNDPELVWILQALSETDRSDAVQDDRERRTSSKKSRGEDGDQDTMETETAE</sequence>
<gene>
    <name evidence="2" type="ORF">KXQ929_LOCUS53477</name>
</gene>
<protein>
    <submittedName>
        <fullName evidence="2">Uncharacterized protein</fullName>
    </submittedName>
</protein>
<dbReference type="AlphaFoldDB" id="A0A820RS99"/>
<name>A0A820RS99_9BILA</name>
<comment type="caution">
    <text evidence="2">The sequence shown here is derived from an EMBL/GenBank/DDBJ whole genome shotgun (WGS) entry which is preliminary data.</text>
</comment>